<accession>J9PRJ0</accession>
<sequence length="171" mass="20142">MIYDTLTIYEQEMILYGYDKMSLDYQNKLSAHVAKKLGLSWMTLKPEHVLQYHKDIKLSMMNEFYEIDIAKGFTATNGHTYRTNTDDQINFLGKMLLLYLKPDITEVNWKPEDLGEYLIHTREEWLQVATEGFAHKEQQLMKYNEKAMAIKNATTHEEIVKVSWGGIYPHK</sequence>
<feature type="domain" description="DUF4376" evidence="1">
    <location>
        <begin position="54"/>
        <end position="159"/>
    </location>
</feature>
<evidence type="ECO:0000313" key="2">
    <source>
        <dbReference type="EMBL" id="AEW47474.1"/>
    </source>
</evidence>
<dbReference type="EMBL" id="JN797796">
    <property type="protein sequence ID" value="AEW47474.1"/>
    <property type="molecule type" value="Genomic_DNA"/>
</dbReference>
<protein>
    <recommendedName>
        <fullName evidence="1">DUF4376 domain-containing protein</fullName>
    </recommendedName>
</protein>
<reference evidence="2 3" key="1">
    <citation type="submission" date="2011-09" db="EMBL/GenBank/DDBJ databases">
        <title>Complete Genome Sequence of Bacillus cereus Bacteriophage B5S.</title>
        <authorList>
            <person name="Lee J.-H."/>
            <person name="Shin H."/>
            <person name="Son B."/>
            <person name="Ryu S."/>
        </authorList>
    </citation>
    <scope>NUCLEOTIDE SEQUENCE [LARGE SCALE GENOMIC DNA]</scope>
</reference>
<dbReference type="Pfam" id="PF14301">
    <property type="entry name" value="DUF4376"/>
    <property type="match status" value="1"/>
</dbReference>
<organism evidence="2 3">
    <name type="scientific">Bacillus phage B5S</name>
    <dbReference type="NCBI Taxonomy" id="1126949"/>
    <lineage>
        <taxon>Viruses</taxon>
        <taxon>Duplodnaviria</taxon>
        <taxon>Heunggongvirae</taxon>
        <taxon>Uroviricota</taxon>
        <taxon>Caudoviricetes</taxon>
        <taxon>Herelleviridae</taxon>
        <taxon>Bastillevirinae</taxon>
        <taxon>Bequatrovirus</taxon>
        <taxon>Bequatrovirus B4</taxon>
    </lineage>
</organism>
<name>J9PRJ0_9CAUD</name>
<dbReference type="InterPro" id="IPR025484">
    <property type="entry name" value="DUF4376"/>
</dbReference>
<evidence type="ECO:0000313" key="3">
    <source>
        <dbReference type="Proteomes" id="UP000006291"/>
    </source>
</evidence>
<dbReference type="Proteomes" id="UP000006291">
    <property type="component" value="Segment"/>
</dbReference>
<gene>
    <name evidence="2" type="ORF">B5S_0240</name>
</gene>
<proteinExistence type="predicted"/>
<evidence type="ECO:0000259" key="1">
    <source>
        <dbReference type="Pfam" id="PF14301"/>
    </source>
</evidence>